<keyword evidence="4" id="KW-1185">Reference proteome</keyword>
<gene>
    <name evidence="3" type="ORF">AcdelDRAFT_2254</name>
</gene>
<feature type="transmembrane region" description="Helical" evidence="2">
    <location>
        <begin position="12"/>
        <end position="37"/>
    </location>
</feature>
<keyword evidence="2" id="KW-1133">Transmembrane helix</keyword>
<keyword evidence="2" id="KW-0812">Transmembrane</keyword>
<comment type="caution">
    <text evidence="3">The sequence shown here is derived from an EMBL/GenBank/DDBJ whole genome shotgun (WGS) entry which is preliminary data.</text>
</comment>
<evidence type="ECO:0008006" key="5">
    <source>
        <dbReference type="Google" id="ProtNLM"/>
    </source>
</evidence>
<evidence type="ECO:0000313" key="4">
    <source>
        <dbReference type="Proteomes" id="UP000003856"/>
    </source>
</evidence>
<evidence type="ECO:0000256" key="1">
    <source>
        <dbReference type="SAM" id="MobiDB-lite"/>
    </source>
</evidence>
<feature type="region of interest" description="Disordered" evidence="1">
    <location>
        <begin position="170"/>
        <end position="192"/>
    </location>
</feature>
<organism evidence="3 4">
    <name type="scientific">Acidovorax delafieldii 2AN</name>
    <dbReference type="NCBI Taxonomy" id="573060"/>
    <lineage>
        <taxon>Bacteria</taxon>
        <taxon>Pseudomonadati</taxon>
        <taxon>Pseudomonadota</taxon>
        <taxon>Betaproteobacteria</taxon>
        <taxon>Burkholderiales</taxon>
        <taxon>Comamonadaceae</taxon>
        <taxon>Acidovorax</taxon>
    </lineage>
</organism>
<accession>C5T5S4</accession>
<feature type="transmembrane region" description="Helical" evidence="2">
    <location>
        <begin position="43"/>
        <end position="63"/>
    </location>
</feature>
<evidence type="ECO:0000256" key="2">
    <source>
        <dbReference type="SAM" id="Phobius"/>
    </source>
</evidence>
<dbReference type="Proteomes" id="UP000003856">
    <property type="component" value="Unassembled WGS sequence"/>
</dbReference>
<proteinExistence type="predicted"/>
<dbReference type="PATRIC" id="fig|573060.9.peg.2859"/>
<evidence type="ECO:0000313" key="3">
    <source>
        <dbReference type="EMBL" id="EER60185.1"/>
    </source>
</evidence>
<name>C5T5S4_ACIDE</name>
<keyword evidence="2" id="KW-0472">Membrane</keyword>
<dbReference type="EMBL" id="ACQT01000070">
    <property type="protein sequence ID" value="EER60185.1"/>
    <property type="molecule type" value="Genomic_DNA"/>
</dbReference>
<reference evidence="3 4" key="1">
    <citation type="submission" date="2009-05" db="EMBL/GenBank/DDBJ databases">
        <title>The draft genome of Acidovorax delafieldii 2AN.</title>
        <authorList>
            <consortium name="US DOE Joint Genome Institute (JGI-PGF)"/>
            <person name="Lucas S."/>
            <person name="Copeland A."/>
            <person name="Lapidus A."/>
            <person name="Glavina del Rio T."/>
            <person name="Tice H."/>
            <person name="Bruce D."/>
            <person name="Goodwin L."/>
            <person name="Pitluck S."/>
            <person name="Larimer F."/>
            <person name="Land M.L."/>
            <person name="Hauser L."/>
            <person name="Shelobolina E.S."/>
            <person name="Picardal F."/>
            <person name="Roden E."/>
            <person name="Emerson D."/>
        </authorList>
    </citation>
    <scope>NUCLEOTIDE SEQUENCE [LARGE SCALE GENOMIC DNA]</scope>
    <source>
        <strain evidence="3 4">2AN</strain>
    </source>
</reference>
<protein>
    <recommendedName>
        <fullName evidence="5">Transmembrane protein</fullName>
    </recommendedName>
</protein>
<sequence length="192" mass="21146">MLPRPILLYRRRWTLIFQVPFALLMAACFACAVYFAWRAHTPVVAAFFWLGAFGAFCIAGSLGHASLNAYRLREPALIIDEAGITDLRDTDPRTLPWHAMQRVVLDNYENTILVKLRPTPDASLVRTITDTLPRWQLRGDIVFSLGGLGDDANQLRTSLQAFHRAACPPSLAQHPPITADGPASTAGGPAPR</sequence>
<dbReference type="AlphaFoldDB" id="C5T5S4"/>
<dbReference type="PROSITE" id="PS51257">
    <property type="entry name" value="PROKAR_LIPOPROTEIN"/>
    <property type="match status" value="1"/>
</dbReference>
<dbReference type="RefSeq" id="WP_005796570.1">
    <property type="nucleotide sequence ID" value="NZ_ACQT01000070.1"/>
</dbReference>